<dbReference type="AlphaFoldDB" id="A0A6C0IXU6"/>
<sequence>MNLNYRTLKFILDIIMSRCLNNKIDLIITKLMFIIDYNPVLEYRQKYLFQRESLISTINDNIKIVEATLLGLFHTINFIETDTLNACIDNLEKIKYYNKLIKNNTELSPIIIVKYNIDLNKLLNEILTATVYPLKWIGTEEAVWN</sequence>
<accession>A0A6C0IXU6</accession>
<name>A0A6C0IXU6_9ZZZZ</name>
<evidence type="ECO:0000313" key="1">
    <source>
        <dbReference type="EMBL" id="QHT97360.1"/>
    </source>
</evidence>
<reference evidence="1" key="1">
    <citation type="journal article" date="2020" name="Nature">
        <title>Giant virus diversity and host interactions through global metagenomics.</title>
        <authorList>
            <person name="Schulz F."/>
            <person name="Roux S."/>
            <person name="Paez-Espino D."/>
            <person name="Jungbluth S."/>
            <person name="Walsh D.A."/>
            <person name="Denef V.J."/>
            <person name="McMahon K.D."/>
            <person name="Konstantinidis K.T."/>
            <person name="Eloe-Fadrosh E.A."/>
            <person name="Kyrpides N.C."/>
            <person name="Woyke T."/>
        </authorList>
    </citation>
    <scope>NUCLEOTIDE SEQUENCE</scope>
    <source>
        <strain evidence="1">GVMAG-M-3300025138-11</strain>
    </source>
</reference>
<dbReference type="EMBL" id="MN740275">
    <property type="protein sequence ID" value="QHT97360.1"/>
    <property type="molecule type" value="Genomic_DNA"/>
</dbReference>
<protein>
    <submittedName>
        <fullName evidence="1">Uncharacterized protein</fullName>
    </submittedName>
</protein>
<organism evidence="1">
    <name type="scientific">viral metagenome</name>
    <dbReference type="NCBI Taxonomy" id="1070528"/>
    <lineage>
        <taxon>unclassified sequences</taxon>
        <taxon>metagenomes</taxon>
        <taxon>organismal metagenomes</taxon>
    </lineage>
</organism>
<proteinExistence type="predicted"/>